<proteinExistence type="predicted"/>
<organism evidence="2 3">
    <name type="scientific">Evansella alkalicola</name>
    <dbReference type="NCBI Taxonomy" id="745819"/>
    <lineage>
        <taxon>Bacteria</taxon>
        <taxon>Bacillati</taxon>
        <taxon>Bacillota</taxon>
        <taxon>Bacilli</taxon>
        <taxon>Bacillales</taxon>
        <taxon>Bacillaceae</taxon>
        <taxon>Evansella</taxon>
    </lineage>
</organism>
<accession>A0ABS6JMR2</accession>
<dbReference type="Proteomes" id="UP000790580">
    <property type="component" value="Unassembled WGS sequence"/>
</dbReference>
<comment type="caution">
    <text evidence="2">The sequence shown here is derived from an EMBL/GenBank/DDBJ whole genome shotgun (WGS) entry which is preliminary data.</text>
</comment>
<dbReference type="EMBL" id="JAHQCR010000001">
    <property type="protein sequence ID" value="MBU9719846.1"/>
    <property type="molecule type" value="Genomic_DNA"/>
</dbReference>
<keyword evidence="1" id="KW-0812">Transmembrane</keyword>
<keyword evidence="3" id="KW-1185">Reference proteome</keyword>
<feature type="transmembrane region" description="Helical" evidence="1">
    <location>
        <begin position="5"/>
        <end position="21"/>
    </location>
</feature>
<protein>
    <submittedName>
        <fullName evidence="2">Uncharacterized protein</fullName>
    </submittedName>
</protein>
<keyword evidence="1" id="KW-0472">Membrane</keyword>
<gene>
    <name evidence="2" type="ORF">KS407_00090</name>
</gene>
<evidence type="ECO:0000256" key="1">
    <source>
        <dbReference type="SAM" id="Phobius"/>
    </source>
</evidence>
<keyword evidence="1" id="KW-1133">Transmembrane helix</keyword>
<sequence>MKQFIPFILIAAIVGGIMFFMNDDYEIEEFEPTMSMEQHTRTWDISLFVEEVDDDLEIGLKLDAKDEEMELEAIEFFLISMSEGIFYQDLEVENFDGTIQYAELCTFCGEEDEEDGLFSYSHYMPYLSVVINWREAHGFIQTDYVDFDMFNFRERLHGELE</sequence>
<reference evidence="2 3" key="1">
    <citation type="submission" date="2021-06" db="EMBL/GenBank/DDBJ databases">
        <title>Bacillus sp. RD4P76, an endophyte from a halophyte.</title>
        <authorList>
            <person name="Sun J.-Q."/>
        </authorList>
    </citation>
    <scope>NUCLEOTIDE SEQUENCE [LARGE SCALE GENOMIC DNA]</scope>
    <source>
        <strain evidence="2 3">JCM 17098</strain>
    </source>
</reference>
<evidence type="ECO:0000313" key="2">
    <source>
        <dbReference type="EMBL" id="MBU9719846.1"/>
    </source>
</evidence>
<name>A0ABS6JMR2_9BACI</name>
<dbReference type="RefSeq" id="WP_088074332.1">
    <property type="nucleotide sequence ID" value="NZ_JAHQCR010000001.1"/>
</dbReference>
<evidence type="ECO:0000313" key="3">
    <source>
        <dbReference type="Proteomes" id="UP000790580"/>
    </source>
</evidence>